<proteinExistence type="predicted"/>
<dbReference type="GO" id="GO:0007218">
    <property type="term" value="P:neuropeptide signaling pathway"/>
    <property type="evidence" value="ECO:0007669"/>
    <property type="project" value="UniProtKB-KW"/>
</dbReference>
<organism evidence="1">
    <name type="scientific">Lygus hesperus</name>
    <name type="common">Western plant bug</name>
    <dbReference type="NCBI Taxonomy" id="30085"/>
    <lineage>
        <taxon>Eukaryota</taxon>
        <taxon>Metazoa</taxon>
        <taxon>Ecdysozoa</taxon>
        <taxon>Arthropoda</taxon>
        <taxon>Hexapoda</taxon>
        <taxon>Insecta</taxon>
        <taxon>Pterygota</taxon>
        <taxon>Neoptera</taxon>
        <taxon>Paraneoptera</taxon>
        <taxon>Hemiptera</taxon>
        <taxon>Heteroptera</taxon>
        <taxon>Panheteroptera</taxon>
        <taxon>Cimicomorpha</taxon>
        <taxon>Miridae</taxon>
        <taxon>Mirini</taxon>
        <taxon>Lygus</taxon>
    </lineage>
</organism>
<name>A0A0A9XI41_LYGHE</name>
<accession>A0A0A9XI41</accession>
<reference evidence="1" key="1">
    <citation type="journal article" date="2014" name="PLoS ONE">
        <title>Transcriptome-Based Identification of ABC Transporters in the Western Tarnished Plant Bug Lygus hesperus.</title>
        <authorList>
            <person name="Hull J.J."/>
            <person name="Chaney K."/>
            <person name="Geib S.M."/>
            <person name="Fabrick J.A."/>
            <person name="Brent C.S."/>
            <person name="Walsh D."/>
            <person name="Lavine L.C."/>
        </authorList>
    </citation>
    <scope>NUCLEOTIDE SEQUENCE</scope>
</reference>
<feature type="non-terminal residue" evidence="1">
    <location>
        <position position="229"/>
    </location>
</feature>
<protein>
    <submittedName>
        <fullName evidence="1">Antho-RFamide neuropeptides type 2</fullName>
    </submittedName>
</protein>
<evidence type="ECO:0000313" key="1">
    <source>
        <dbReference type="EMBL" id="JAG19316.1"/>
    </source>
</evidence>
<dbReference type="AlphaFoldDB" id="A0A0A9XI41"/>
<sequence length="229" mass="26117">MQEKWRKEEITSPEYSTDESWISYSSTINEYVKKEEGKQKLDPIGSYDSWMAGYGTIPEEYSQSGELPVEEEITSIQEAADTNIADPPLYDEISSPSLKYPFCQCRPLSEFFRQRLHFSRGVPSCCCRPGVSPGIPETTYNPDSGGVENECQLMDQGPDEDYWCDELLYETSSSEPGCEMEWEEQGEMDWEMEGEFEGECAGEFEGEFEGEMEVEFEGEFAGEFADEFA</sequence>
<reference evidence="1" key="2">
    <citation type="submission" date="2014-07" db="EMBL/GenBank/DDBJ databases">
        <authorList>
            <person name="Hull J."/>
        </authorList>
    </citation>
    <scope>NUCLEOTIDE SEQUENCE</scope>
</reference>
<dbReference type="EMBL" id="GBHO01024288">
    <property type="protein sequence ID" value="JAG19316.1"/>
    <property type="molecule type" value="Transcribed_RNA"/>
</dbReference>
<keyword evidence="1" id="KW-0527">Neuropeptide</keyword>
<gene>
    <name evidence="1" type="primary">FMR2_1</name>
    <name evidence="1" type="ORF">CM83_78897</name>
</gene>